<dbReference type="PROSITE" id="PS00211">
    <property type="entry name" value="ABC_TRANSPORTER_1"/>
    <property type="match status" value="1"/>
</dbReference>
<dbReference type="GO" id="GO:0005524">
    <property type="term" value="F:ATP binding"/>
    <property type="evidence" value="ECO:0007669"/>
    <property type="project" value="UniProtKB-KW"/>
</dbReference>
<dbReference type="Gene3D" id="3.40.50.300">
    <property type="entry name" value="P-loop containing nucleotide triphosphate hydrolases"/>
    <property type="match status" value="1"/>
</dbReference>
<dbReference type="PATRIC" id="fig|1189611.3.peg.854"/>
<dbReference type="PROSITE" id="PS50893">
    <property type="entry name" value="ABC_TRANSPORTER_2"/>
    <property type="match status" value="1"/>
</dbReference>
<dbReference type="RefSeq" id="WP_007007422.1">
    <property type="nucleotide sequence ID" value="NZ_AJXZ01000006.1"/>
</dbReference>
<dbReference type="GO" id="GO:0042626">
    <property type="term" value="F:ATPase-coupled transmembrane transporter activity"/>
    <property type="evidence" value="ECO:0007669"/>
    <property type="project" value="TreeGrafter"/>
</dbReference>
<dbReference type="AlphaFoldDB" id="I5C5C2"/>
<dbReference type="InterPro" id="IPR027417">
    <property type="entry name" value="P-loop_NTPase"/>
</dbReference>
<dbReference type="SUPFAM" id="SSF52540">
    <property type="entry name" value="P-loop containing nucleoside triphosphate hydrolases"/>
    <property type="match status" value="1"/>
</dbReference>
<name>I5C5C2_9HYPH</name>
<dbReference type="GO" id="GO:0016887">
    <property type="term" value="F:ATP hydrolysis activity"/>
    <property type="evidence" value="ECO:0007669"/>
    <property type="project" value="InterPro"/>
</dbReference>
<dbReference type="InterPro" id="IPR017871">
    <property type="entry name" value="ABC_transporter-like_CS"/>
</dbReference>
<feature type="domain" description="ABC transporter" evidence="4">
    <location>
        <begin position="6"/>
        <end position="193"/>
    </location>
</feature>
<evidence type="ECO:0000256" key="1">
    <source>
        <dbReference type="ARBA" id="ARBA00005417"/>
    </source>
</evidence>
<dbReference type="Pfam" id="PF00005">
    <property type="entry name" value="ABC_tran"/>
    <property type="match status" value="1"/>
</dbReference>
<evidence type="ECO:0000256" key="2">
    <source>
        <dbReference type="ARBA" id="ARBA00022741"/>
    </source>
</evidence>
<dbReference type="Proteomes" id="UP000004622">
    <property type="component" value="Unassembled WGS sequence"/>
</dbReference>
<organism evidence="5 6">
    <name type="scientific">Nitratireductor aquibiodomus RA22</name>
    <dbReference type="NCBI Taxonomy" id="1189611"/>
    <lineage>
        <taxon>Bacteria</taxon>
        <taxon>Pseudomonadati</taxon>
        <taxon>Pseudomonadota</taxon>
        <taxon>Alphaproteobacteria</taxon>
        <taxon>Hyphomicrobiales</taxon>
        <taxon>Phyllobacteriaceae</taxon>
        <taxon>Nitratireductor</taxon>
    </lineage>
</organism>
<dbReference type="PANTHER" id="PTHR24221:SF654">
    <property type="entry name" value="ATP-BINDING CASSETTE SUB-FAMILY B MEMBER 6"/>
    <property type="match status" value="1"/>
</dbReference>
<comment type="caution">
    <text evidence="5">The sequence shown here is derived from an EMBL/GenBank/DDBJ whole genome shotgun (WGS) entry which is preliminary data.</text>
</comment>
<proteinExistence type="inferred from homology"/>
<keyword evidence="2" id="KW-0547">Nucleotide-binding</keyword>
<accession>I5C5C2</accession>
<reference evidence="5 6" key="1">
    <citation type="journal article" date="2012" name="J. Bacteriol.">
        <title>Genome Sequence of Nitratireductor aquibiodomus Strain RA22.</title>
        <authorList>
            <person name="Singh A."/>
            <person name="Jangir P.K."/>
            <person name="Kumari C."/>
            <person name="Sharma R."/>
        </authorList>
    </citation>
    <scope>NUCLEOTIDE SEQUENCE [LARGE SCALE GENOMIC DNA]</scope>
    <source>
        <strain evidence="5 6">RA22</strain>
    </source>
</reference>
<evidence type="ECO:0000256" key="3">
    <source>
        <dbReference type="ARBA" id="ARBA00022840"/>
    </source>
</evidence>
<dbReference type="EMBL" id="AJXZ01000006">
    <property type="protein sequence ID" value="EIM77024.1"/>
    <property type="molecule type" value="Genomic_DNA"/>
</dbReference>
<evidence type="ECO:0000313" key="5">
    <source>
        <dbReference type="EMBL" id="EIM77024.1"/>
    </source>
</evidence>
<dbReference type="PANTHER" id="PTHR24221">
    <property type="entry name" value="ATP-BINDING CASSETTE SUB-FAMILY B"/>
    <property type="match status" value="1"/>
</dbReference>
<evidence type="ECO:0000313" key="6">
    <source>
        <dbReference type="Proteomes" id="UP000004622"/>
    </source>
</evidence>
<gene>
    <name evidence="5" type="ORF">A33O_04145</name>
</gene>
<dbReference type="InterPro" id="IPR003439">
    <property type="entry name" value="ABC_transporter-like_ATP-bd"/>
</dbReference>
<evidence type="ECO:0000259" key="4">
    <source>
        <dbReference type="PROSITE" id="PS50893"/>
    </source>
</evidence>
<dbReference type="InterPro" id="IPR039421">
    <property type="entry name" value="Type_1_exporter"/>
</dbReference>
<keyword evidence="3" id="KW-0067">ATP-binding</keyword>
<protein>
    <submittedName>
        <fullName evidence="5">ABC transporter</fullName>
    </submittedName>
</protein>
<dbReference type="OrthoDB" id="9804259at2"/>
<comment type="similarity">
    <text evidence="1">Belongs to the ABC transporter superfamily.</text>
</comment>
<sequence>MLNLLARFWDVDEGAVRIGGVDLRDMSEGQRAGMFATVFQDTFLFDDTVAGNLRIAKPEATDSQLETACRAAACHDFIEALEQGYDTHIGENGQLLSGGQRQRLAIARALLKDAPIILLDEATASVDPESEFEIRTAIASLCAGRTVIVVAHKLRSITGADAILVFENGSLVADGRHEKLLSDCAVYRRLWNAERAAREGAVPAGQGAEYDKTIS</sequence>